<dbReference type="InterPro" id="IPR036388">
    <property type="entry name" value="WH-like_DNA-bd_sf"/>
</dbReference>
<keyword evidence="6" id="KW-1185">Reference proteome</keyword>
<dbReference type="SUPFAM" id="SSF55781">
    <property type="entry name" value="GAF domain-like"/>
    <property type="match status" value="1"/>
</dbReference>
<dbReference type="Gene3D" id="1.10.10.10">
    <property type="entry name" value="Winged helix-like DNA-binding domain superfamily/Winged helix DNA-binding domain"/>
    <property type="match status" value="1"/>
</dbReference>
<dbReference type="InterPro" id="IPR011006">
    <property type="entry name" value="CheY-like_superfamily"/>
</dbReference>
<reference evidence="5 6" key="1">
    <citation type="submission" date="2017-11" db="EMBL/GenBank/DDBJ databases">
        <title>Streptomyces carmine sp. nov., a novel actinomycete isolated from Sophora alopecuroides in Xinjiang, China.</title>
        <authorList>
            <person name="Wang Y."/>
            <person name="Luo X."/>
            <person name="Wan C."/>
            <person name="Zhang L."/>
        </authorList>
    </citation>
    <scope>NUCLEOTIDE SEQUENCE [LARGE SCALE GENOMIC DNA]</scope>
    <source>
        <strain evidence="5 6">TRM SA0054</strain>
    </source>
</reference>
<dbReference type="GO" id="GO:0003723">
    <property type="term" value="F:RNA binding"/>
    <property type="evidence" value="ECO:0007669"/>
    <property type="project" value="InterPro"/>
</dbReference>
<dbReference type="PROSITE" id="PS50921">
    <property type="entry name" value="ANTAR"/>
    <property type="match status" value="1"/>
</dbReference>
<dbReference type="SMART" id="SM01012">
    <property type="entry name" value="ANTAR"/>
    <property type="match status" value="1"/>
</dbReference>
<keyword evidence="2" id="KW-0804">Transcription</keyword>
<keyword evidence="1" id="KW-0805">Transcription regulation</keyword>
<dbReference type="InterPro" id="IPR029016">
    <property type="entry name" value="GAF-like_dom_sf"/>
</dbReference>
<dbReference type="RefSeq" id="WP_100205377.1">
    <property type="nucleotide sequence ID" value="NZ_PGGW01000071.1"/>
</dbReference>
<dbReference type="Proteomes" id="UP000230407">
    <property type="component" value="Unassembled WGS sequence"/>
</dbReference>
<dbReference type="SUPFAM" id="SSF52172">
    <property type="entry name" value="CheY-like"/>
    <property type="match status" value="1"/>
</dbReference>
<proteinExistence type="predicted"/>
<name>A0A2M8LP26_9ACTN</name>
<evidence type="ECO:0000256" key="2">
    <source>
        <dbReference type="ARBA" id="ARBA00023163"/>
    </source>
</evidence>
<evidence type="ECO:0000256" key="1">
    <source>
        <dbReference type="ARBA" id="ARBA00023015"/>
    </source>
</evidence>
<comment type="caution">
    <text evidence="5">The sequence shown here is derived from an EMBL/GenBank/DDBJ whole genome shotgun (WGS) entry which is preliminary data.</text>
</comment>
<dbReference type="Gene3D" id="3.30.450.40">
    <property type="match status" value="1"/>
</dbReference>
<evidence type="ECO:0000259" key="4">
    <source>
        <dbReference type="PROSITE" id="PS50921"/>
    </source>
</evidence>
<evidence type="ECO:0000313" key="6">
    <source>
        <dbReference type="Proteomes" id="UP000230407"/>
    </source>
</evidence>
<accession>A0A2M8LP26</accession>
<dbReference type="Pfam" id="PF03861">
    <property type="entry name" value="ANTAR"/>
    <property type="match status" value="1"/>
</dbReference>
<sequence length="273" mass="29691">MPDEREAIPPGPAPARPEPVIDAALSAQSPVRSLARLAERVVRHTPGCCGAAATAHTGEEGGEAPAAVTHPDLSELLAVQWETGEGPVLQALRTGHPAGADDLLMEERWPHYRARALDMGLRSSATLPYRRDGLTLAVTVFGFRPRPLADTVDCPAALLGELAAAGLARDLRFREALAEVEQLEGALRSRPVVDQACGIVMYVLGCDAEEAFALLRRISQHTNRKLAELARALVRTRGHGIERELRRFRPGTREPREPAESREPRKPREPSES</sequence>
<evidence type="ECO:0000256" key="3">
    <source>
        <dbReference type="SAM" id="MobiDB-lite"/>
    </source>
</evidence>
<feature type="domain" description="ANTAR" evidence="4">
    <location>
        <begin position="173"/>
        <end position="234"/>
    </location>
</feature>
<evidence type="ECO:0000313" key="5">
    <source>
        <dbReference type="EMBL" id="PJE93706.1"/>
    </source>
</evidence>
<dbReference type="EMBL" id="PGGW01000071">
    <property type="protein sequence ID" value="PJE93706.1"/>
    <property type="molecule type" value="Genomic_DNA"/>
</dbReference>
<protein>
    <submittedName>
        <fullName evidence="5">Transcriptional regulator</fullName>
    </submittedName>
</protein>
<dbReference type="AlphaFoldDB" id="A0A2M8LP26"/>
<organism evidence="5 6">
    <name type="scientific">Streptomyces carminius</name>
    <dbReference type="NCBI Taxonomy" id="2665496"/>
    <lineage>
        <taxon>Bacteria</taxon>
        <taxon>Bacillati</taxon>
        <taxon>Actinomycetota</taxon>
        <taxon>Actinomycetes</taxon>
        <taxon>Kitasatosporales</taxon>
        <taxon>Streptomycetaceae</taxon>
        <taxon>Streptomyces</taxon>
    </lineage>
</organism>
<feature type="region of interest" description="Disordered" evidence="3">
    <location>
        <begin position="244"/>
        <end position="273"/>
    </location>
</feature>
<dbReference type="InterPro" id="IPR005561">
    <property type="entry name" value="ANTAR"/>
</dbReference>
<gene>
    <name evidence="5" type="ORF">CUT44_31255</name>
</gene>